<organism evidence="6 7">
    <name type="scientific">Streptomyces rapamycinicus (strain ATCC 29253 / DSM 41530 / NRRL 5491 / AYB-994)</name>
    <name type="common">Streptomyces hygroscopicus (strain ATCC 29253)</name>
    <dbReference type="NCBI Taxonomy" id="1343740"/>
    <lineage>
        <taxon>Bacteria</taxon>
        <taxon>Bacillati</taxon>
        <taxon>Actinomycetota</taxon>
        <taxon>Actinomycetes</taxon>
        <taxon>Kitasatosporales</taxon>
        <taxon>Streptomycetaceae</taxon>
        <taxon>Streptomyces</taxon>
        <taxon>Streptomyces violaceusniger group</taxon>
    </lineage>
</organism>
<evidence type="ECO:0000256" key="4">
    <source>
        <dbReference type="ARBA" id="ARBA00022898"/>
    </source>
</evidence>
<dbReference type="InterPro" id="IPR050859">
    <property type="entry name" value="Class-I_PLP-dep_aminotransf"/>
</dbReference>
<dbReference type="PANTHER" id="PTHR42790">
    <property type="entry name" value="AMINOTRANSFERASE"/>
    <property type="match status" value="1"/>
</dbReference>
<evidence type="ECO:0000313" key="7">
    <source>
        <dbReference type="Proteomes" id="UP000281594"/>
    </source>
</evidence>
<comment type="cofactor">
    <cofactor evidence="1">
        <name>pyridoxal 5'-phosphate</name>
        <dbReference type="ChEBI" id="CHEBI:597326"/>
    </cofactor>
</comment>
<evidence type="ECO:0000256" key="3">
    <source>
        <dbReference type="ARBA" id="ARBA00022679"/>
    </source>
</evidence>
<dbReference type="InterPro" id="IPR015422">
    <property type="entry name" value="PyrdxlP-dep_Trfase_small"/>
</dbReference>
<sequence>MRLHSSSLHGSLRDPVLGSIGFLNEVMSRYPEAISFAPGAPHPDTLENIDTEWYVGRFIDYLVQTGRSPEQARRLLLEYGPSRGIINGIVADALRRDHGIDAPANTLVMTVGAQEAMLLVLRALFRSGEGVLAVANPCFVGIVGAARLLDIDVIPVDEMDVGIDLDGLEQTCRSSREDGRPVRALYVAPDFSNPGAARMSLGRRRRLLDLAEREGFLVIEDNAYGFTAAAGAELPPLKALDTARSVVHIGTFAKVAFPGARVGYVIADQPIGSSGGGTLLADELAAVKSMVTVNTSPLCQAVIGGMLLEHGGSVIELSRRKSELYQRNLTCLVDALDHHLGDGSHPGIRWNRPCGGFFVRVHLPVPVDAALLEVSAAKYGVLWTPMRQFYLGRAGDHQLRLSCSYLDPERIEEGVRRLTAFLSEEIECRSDSGNSD</sequence>
<dbReference type="GO" id="GO:1901605">
    <property type="term" value="P:alpha-amino acid metabolic process"/>
    <property type="evidence" value="ECO:0007669"/>
    <property type="project" value="TreeGrafter"/>
</dbReference>
<dbReference type="EMBL" id="QYCY01000002">
    <property type="protein sequence ID" value="RLV76229.1"/>
    <property type="molecule type" value="Genomic_DNA"/>
</dbReference>
<dbReference type="InterPro" id="IPR015424">
    <property type="entry name" value="PyrdxlP-dep_Trfase"/>
</dbReference>
<keyword evidence="3" id="KW-0808">Transferase</keyword>
<dbReference type="InterPro" id="IPR015421">
    <property type="entry name" value="PyrdxlP-dep_Trfase_major"/>
</dbReference>
<evidence type="ECO:0000256" key="1">
    <source>
        <dbReference type="ARBA" id="ARBA00001933"/>
    </source>
</evidence>
<dbReference type="CDD" id="cd00609">
    <property type="entry name" value="AAT_like"/>
    <property type="match status" value="1"/>
</dbReference>
<dbReference type="Gene3D" id="3.90.1150.10">
    <property type="entry name" value="Aspartate Aminotransferase, domain 1"/>
    <property type="match status" value="1"/>
</dbReference>
<dbReference type="RefSeq" id="WP_020865086.1">
    <property type="nucleotide sequence ID" value="NC_022785.1"/>
</dbReference>
<dbReference type="STRING" id="1343740.M271_00255"/>
<evidence type="ECO:0000256" key="2">
    <source>
        <dbReference type="ARBA" id="ARBA00022576"/>
    </source>
</evidence>
<keyword evidence="2" id="KW-0032">Aminotransferase</keyword>
<gene>
    <name evidence="6" type="ORF">D3C57_143425</name>
</gene>
<dbReference type="SUPFAM" id="SSF53383">
    <property type="entry name" value="PLP-dependent transferases"/>
    <property type="match status" value="1"/>
</dbReference>
<keyword evidence="4" id="KW-0663">Pyridoxal phosphate</keyword>
<evidence type="ECO:0000313" key="6">
    <source>
        <dbReference type="EMBL" id="RLV76229.1"/>
    </source>
</evidence>
<dbReference type="GO" id="GO:0008483">
    <property type="term" value="F:transaminase activity"/>
    <property type="evidence" value="ECO:0007669"/>
    <property type="project" value="UniProtKB-KW"/>
</dbReference>
<proteinExistence type="predicted"/>
<feature type="domain" description="Aminotransferase class I/classII large" evidence="5">
    <location>
        <begin position="90"/>
        <end position="418"/>
    </location>
</feature>
<accession>A0A0A0NB62</accession>
<name>A0A0A0NB62_STRRN</name>
<evidence type="ECO:0000259" key="5">
    <source>
        <dbReference type="Pfam" id="PF00155"/>
    </source>
</evidence>
<dbReference type="Proteomes" id="UP000281594">
    <property type="component" value="Unassembled WGS sequence"/>
</dbReference>
<reference evidence="6 7" key="1">
    <citation type="journal article" date="2018" name="J. Biol. Chem.">
        <title>Discovery of the actinoplanic acid pathway in Streptomyces rapamycinicus reveals a genetically conserved synergism with rapamycin.</title>
        <authorList>
            <person name="Mrak P."/>
            <person name="Krastel P."/>
            <person name="Pivk Lukancic P."/>
            <person name="Tao J."/>
            <person name="Pistorius D."/>
            <person name="Moore C.M."/>
        </authorList>
    </citation>
    <scope>NUCLEOTIDE SEQUENCE [LARGE SCALE GENOMIC DNA]</scope>
    <source>
        <strain evidence="6 7">NRRL 5491</strain>
    </source>
</reference>
<protein>
    <recommendedName>
        <fullName evidence="5">Aminotransferase class I/classII large domain-containing protein</fullName>
    </recommendedName>
</protein>
<dbReference type="AlphaFoldDB" id="A0A0A0NB62"/>
<dbReference type="InterPro" id="IPR004839">
    <property type="entry name" value="Aminotransferase_I/II_large"/>
</dbReference>
<dbReference type="eggNOG" id="COG1167">
    <property type="taxonomic scope" value="Bacteria"/>
</dbReference>
<dbReference type="HOGENOM" id="CLU_017584_0_6_11"/>
<dbReference type="Pfam" id="PF00155">
    <property type="entry name" value="Aminotran_1_2"/>
    <property type="match status" value="1"/>
</dbReference>
<dbReference type="PANTHER" id="PTHR42790:SF19">
    <property type="entry name" value="KYNURENINE_ALPHA-AMINOADIPATE AMINOTRANSFERASE, MITOCHONDRIAL"/>
    <property type="match status" value="1"/>
</dbReference>
<dbReference type="Gene3D" id="3.40.640.10">
    <property type="entry name" value="Type I PLP-dependent aspartate aminotransferase-like (Major domain)"/>
    <property type="match status" value="1"/>
</dbReference>
<dbReference type="GO" id="GO:0030170">
    <property type="term" value="F:pyridoxal phosphate binding"/>
    <property type="evidence" value="ECO:0007669"/>
    <property type="project" value="InterPro"/>
</dbReference>
<dbReference type="KEGG" id="src:M271_00255"/>
<comment type="caution">
    <text evidence="6">The sequence shown here is derived from an EMBL/GenBank/DDBJ whole genome shotgun (WGS) entry which is preliminary data.</text>
</comment>